<dbReference type="EMBL" id="WHOS01000092">
    <property type="protein sequence ID" value="NUB04191.1"/>
    <property type="molecule type" value="Genomic_DNA"/>
</dbReference>
<evidence type="ECO:0000256" key="4">
    <source>
        <dbReference type="ARBA" id="ARBA00023139"/>
    </source>
</evidence>
<evidence type="ECO:0000256" key="5">
    <source>
        <dbReference type="ARBA" id="ARBA00023288"/>
    </source>
</evidence>
<dbReference type="PANTHER" id="PTHR30429">
    <property type="entry name" value="D-METHIONINE-BINDING LIPOPROTEIN METQ"/>
    <property type="match status" value="1"/>
</dbReference>
<dbReference type="Pfam" id="PF03180">
    <property type="entry name" value="Lipoprotein_9"/>
    <property type="match status" value="1"/>
</dbReference>
<dbReference type="Gene3D" id="3.40.190.10">
    <property type="entry name" value="Periplasmic binding protein-like II"/>
    <property type="match status" value="2"/>
</dbReference>
<dbReference type="PANTHER" id="PTHR30429:SF1">
    <property type="entry name" value="D-METHIONINE-BINDING LIPOPROTEIN METQ-RELATED"/>
    <property type="match status" value="1"/>
</dbReference>
<name>A0ABX2KN98_9PROT</name>
<organism evidence="8 9">
    <name type="scientific">Azospirillum melinis</name>
    <dbReference type="NCBI Taxonomy" id="328839"/>
    <lineage>
        <taxon>Bacteria</taxon>
        <taxon>Pseudomonadati</taxon>
        <taxon>Pseudomonadota</taxon>
        <taxon>Alphaproteobacteria</taxon>
        <taxon>Rhodospirillales</taxon>
        <taxon>Azospirillaceae</taxon>
        <taxon>Azospirillum</taxon>
    </lineage>
</organism>
<dbReference type="Proteomes" id="UP000605086">
    <property type="component" value="Unassembled WGS sequence"/>
</dbReference>
<comment type="caution">
    <text evidence="8">The sequence shown here is derived from an EMBL/GenBank/DDBJ whole genome shotgun (WGS) entry which is preliminary data.</text>
</comment>
<protein>
    <recommendedName>
        <fullName evidence="6">Lipoprotein</fullName>
    </recommendedName>
</protein>
<gene>
    <name evidence="8" type="ORF">GBZ48_33820</name>
</gene>
<dbReference type="SUPFAM" id="SSF53850">
    <property type="entry name" value="Periplasmic binding protein-like II"/>
    <property type="match status" value="1"/>
</dbReference>
<keyword evidence="5 6" id="KW-0449">Lipoprotein</keyword>
<feature type="signal peptide" evidence="7">
    <location>
        <begin position="1"/>
        <end position="24"/>
    </location>
</feature>
<evidence type="ECO:0000256" key="3">
    <source>
        <dbReference type="ARBA" id="ARBA00023136"/>
    </source>
</evidence>
<feature type="chain" id="PRO_5046090062" description="Lipoprotein" evidence="7">
    <location>
        <begin position="25"/>
        <end position="275"/>
    </location>
</feature>
<keyword evidence="9" id="KW-1185">Reference proteome</keyword>
<dbReference type="InterPro" id="IPR004872">
    <property type="entry name" value="Lipoprotein_NlpA"/>
</dbReference>
<dbReference type="NCBIfam" id="TIGR00363">
    <property type="entry name" value="MetQ/NlpA family lipoprotein"/>
    <property type="match status" value="1"/>
</dbReference>
<keyword evidence="2 7" id="KW-0732">Signal</keyword>
<comment type="subcellular location">
    <subcellularLocation>
        <location evidence="1">Membrane</location>
        <topology evidence="1">Lipid-anchor</topology>
    </subcellularLocation>
</comment>
<evidence type="ECO:0000256" key="2">
    <source>
        <dbReference type="ARBA" id="ARBA00022729"/>
    </source>
</evidence>
<evidence type="ECO:0000313" key="9">
    <source>
        <dbReference type="Proteomes" id="UP000605086"/>
    </source>
</evidence>
<reference evidence="8 9" key="1">
    <citation type="submission" date="2019-10" db="EMBL/GenBank/DDBJ databases">
        <title>Genome sequence of Azospirillum melinis.</title>
        <authorList>
            <person name="Ambrosini A."/>
            <person name="Sant'Anna F.H."/>
            <person name="Cassan F.D."/>
            <person name="Souza E.M."/>
            <person name="Passaglia L.M.P."/>
        </authorList>
    </citation>
    <scope>NUCLEOTIDE SEQUENCE [LARGE SCALE GENOMIC DNA]</scope>
    <source>
        <strain evidence="8 9">TMCY0552</strain>
    </source>
</reference>
<evidence type="ECO:0000256" key="6">
    <source>
        <dbReference type="PIRNR" id="PIRNR002854"/>
    </source>
</evidence>
<keyword evidence="3" id="KW-0472">Membrane</keyword>
<dbReference type="RefSeq" id="WP_174475037.1">
    <property type="nucleotide sequence ID" value="NZ_JAGINN010000006.1"/>
</dbReference>
<keyword evidence="4" id="KW-0564">Palmitate</keyword>
<evidence type="ECO:0000256" key="1">
    <source>
        <dbReference type="ARBA" id="ARBA00004635"/>
    </source>
</evidence>
<sequence>MQGKTTSWLRRAGLAGGIALALFAAQIAVQVTEAAAETVKLGVMGGAEEEIAEVAKTVAAGKGLTVELITFSDYNIPNAALDAGDLDANAFQHKPYLEAQIAARGYKIVPIGFTIVEPMGLYSRKIKSVGDLKPGSSIGIPNDPSNGGRALNLLAANGLIKLAPGKGLSPSILDIAENPKALKLVELEAAQLPRALEDFDAAIINTDYAVNSGLTPSKDALIQEPREGNPYGNFIAAREKDKDRPALKTLVDSFQSKEVRDFLETRFKGAILPAW</sequence>
<evidence type="ECO:0000313" key="8">
    <source>
        <dbReference type="EMBL" id="NUB04191.1"/>
    </source>
</evidence>
<proteinExistence type="inferred from homology"/>
<dbReference type="CDD" id="cd13598">
    <property type="entry name" value="PBP2_lipoprotein_IlpA_like"/>
    <property type="match status" value="1"/>
</dbReference>
<accession>A0ABX2KN98</accession>
<comment type="similarity">
    <text evidence="6">Belongs to the nlpA lipoprotein family.</text>
</comment>
<dbReference type="PIRSF" id="PIRSF002854">
    <property type="entry name" value="MetQ"/>
    <property type="match status" value="1"/>
</dbReference>
<evidence type="ECO:0000256" key="7">
    <source>
        <dbReference type="SAM" id="SignalP"/>
    </source>
</evidence>